<feature type="domain" description="Major vault protein repeat" evidence="3">
    <location>
        <begin position="329"/>
        <end position="373"/>
    </location>
</feature>
<dbReference type="InterPro" id="IPR041134">
    <property type="entry name" value="Vault_2"/>
</dbReference>
<feature type="repeat" description="MVP" evidence="2">
    <location>
        <begin position="283"/>
        <end position="331"/>
    </location>
</feature>
<dbReference type="GO" id="GO:0005737">
    <property type="term" value="C:cytoplasm"/>
    <property type="evidence" value="ECO:0007669"/>
    <property type="project" value="UniProtKB-SubCell"/>
</dbReference>
<feature type="domain" description="Major vault protein repeat" evidence="4">
    <location>
        <begin position="49"/>
        <end position="99"/>
    </location>
</feature>
<feature type="repeat" description="MVP" evidence="2">
    <location>
        <begin position="375"/>
        <end position="429"/>
    </location>
</feature>
<dbReference type="InParanoid" id="A0A1X7VEF0"/>
<feature type="domain" description="Major vault protein repeat" evidence="3">
    <location>
        <begin position="118"/>
        <end position="157"/>
    </location>
</feature>
<feature type="repeat" description="MVP" evidence="2">
    <location>
        <begin position="120"/>
        <end position="173"/>
    </location>
</feature>
<keyword evidence="2" id="KW-0963">Cytoplasm</keyword>
<keyword evidence="2" id="KW-0687">Ribonucleoprotein</keyword>
<dbReference type="GO" id="GO:0005634">
    <property type="term" value="C:nucleus"/>
    <property type="evidence" value="ECO:0007669"/>
    <property type="project" value="TreeGrafter"/>
</dbReference>
<dbReference type="PROSITE" id="PS51224">
    <property type="entry name" value="MVP"/>
    <property type="match status" value="6"/>
</dbReference>
<dbReference type="Pfam" id="PF17794">
    <property type="entry name" value="Vault_2"/>
    <property type="match status" value="3"/>
</dbReference>
<dbReference type="OrthoDB" id="6125719at2759"/>
<evidence type="ECO:0000259" key="4">
    <source>
        <dbReference type="Pfam" id="PF17794"/>
    </source>
</evidence>
<dbReference type="PANTHER" id="PTHR14165:SF16">
    <property type="entry name" value="MAJOR VAULT PROTEIN"/>
    <property type="match status" value="1"/>
</dbReference>
<feature type="repeat" description="MVP" evidence="2">
    <location>
        <begin position="227"/>
        <end position="281"/>
    </location>
</feature>
<evidence type="ECO:0000256" key="2">
    <source>
        <dbReference type="PROSITE-ProRule" id="PRU00571"/>
    </source>
</evidence>
<dbReference type="Pfam" id="PF01505">
    <property type="entry name" value="Vault"/>
    <property type="match status" value="6"/>
</dbReference>
<reference evidence="5" key="1">
    <citation type="submission" date="2017-05" db="UniProtKB">
        <authorList>
            <consortium name="EnsemblMetazoa"/>
        </authorList>
    </citation>
    <scope>IDENTIFICATION</scope>
</reference>
<organism evidence="5">
    <name type="scientific">Amphimedon queenslandica</name>
    <name type="common">Sponge</name>
    <dbReference type="NCBI Taxonomy" id="400682"/>
    <lineage>
        <taxon>Eukaryota</taxon>
        <taxon>Metazoa</taxon>
        <taxon>Porifera</taxon>
        <taxon>Demospongiae</taxon>
        <taxon>Heteroscleromorpha</taxon>
        <taxon>Haplosclerida</taxon>
        <taxon>Niphatidae</taxon>
        <taxon>Amphimedon</taxon>
    </lineage>
</organism>
<accession>A0A1X7VEF0</accession>
<name>A0A1X7VEF0_AMPQE</name>
<dbReference type="FunFam" id="2.30.30.550:FF:000001">
    <property type="entry name" value="major vault protein-like"/>
    <property type="match status" value="3"/>
</dbReference>
<dbReference type="InterPro" id="IPR041139">
    <property type="entry name" value="MVP_rep_dom"/>
</dbReference>
<feature type="repeat" description="MVP" evidence="2">
    <location>
        <begin position="174"/>
        <end position="226"/>
    </location>
</feature>
<dbReference type="PANTHER" id="PTHR14165">
    <property type="entry name" value="MAJOR VAULT PROTEIN"/>
    <property type="match status" value="1"/>
</dbReference>
<feature type="domain" description="Major vault protein repeat" evidence="3">
    <location>
        <begin position="171"/>
        <end position="211"/>
    </location>
</feature>
<dbReference type="EnsemblMetazoa" id="Aqu2.1.38094_001">
    <property type="protein sequence ID" value="Aqu2.1.38094_001"/>
    <property type="gene ID" value="Aqu2.1.38094"/>
</dbReference>
<feature type="domain" description="Major vault protein repeat" evidence="3">
    <location>
        <begin position="379"/>
        <end position="414"/>
    </location>
</feature>
<dbReference type="InterPro" id="IPR002499">
    <property type="entry name" value="Vault_N"/>
</dbReference>
<feature type="domain" description="Major vault protein repeat" evidence="4">
    <location>
        <begin position="426"/>
        <end position="472"/>
    </location>
</feature>
<comment type="subcellular location">
    <subcellularLocation>
        <location evidence="2">Cytoplasm</location>
    </subcellularLocation>
</comment>
<sequence>MSRKIIGILPNYYVHVLDLNTNITTVEIGPQNLVLQDNHSLEAGPLPFVTIPPGHYCRVEHPIDINKPIVDGKLYELRFGHREIRLHGDPFPLFPGERLPESGSATDYSRAIKRLPTIKADHGIHLSALVDMEETDTAPARKAGDEWQLRGPLTYLPKPEEQVVKMVSPIIITPGHAVRLRARQAFTDAKGIYRCTGEEWLVRDIGAYLPDVYEEVVEEVDAYTLTPNNALHIRANCNFTDQFGRGRRIGEEWLVKYDDTESYIPDVTEEVVNEVQLTVLSHHQYCVVVNPLGDDGRPRLGCRELRKGPKTFFLHPGEKFERGIQDAIILESDEALLVTAQEEFDDITEDGSKVHRTPGDRWMIHGPTDYIPRTEIGNIQRRANCNFTDQFGRGRRIGEEWLVKYDDTESYIPDVTEEVVNEVQLTVLSHHQYCVVVNPLGDDGRPRLGCRELRKGPKTFFLHPGEKFERGIQDAIILESDEALLVTAQEEFDDVTEDGSKVHRTPGDRWMVHGPTDYIPRTEIGTYRGGI</sequence>
<evidence type="ECO:0000313" key="5">
    <source>
        <dbReference type="EnsemblMetazoa" id="Aqu2.1.38094_001"/>
    </source>
</evidence>
<feature type="domain" description="Major vault protein repeat" evidence="3">
    <location>
        <begin position="223"/>
        <end position="266"/>
    </location>
</feature>
<dbReference type="InterPro" id="IPR043179">
    <property type="entry name" value="Vault_2_sf"/>
</dbReference>
<dbReference type="GO" id="GO:1990904">
    <property type="term" value="C:ribonucleoprotein complex"/>
    <property type="evidence" value="ECO:0007669"/>
    <property type="project" value="UniProtKB-UniRule"/>
</dbReference>
<feature type="domain" description="Major vault protein repeat" evidence="3">
    <location>
        <begin position="477"/>
        <end position="521"/>
    </location>
</feature>
<dbReference type="STRING" id="400682.A0A1X7VEF0"/>
<proteinExistence type="predicted"/>
<feature type="domain" description="Major vault protein repeat" evidence="4">
    <location>
        <begin position="278"/>
        <end position="324"/>
    </location>
</feature>
<evidence type="ECO:0000259" key="3">
    <source>
        <dbReference type="Pfam" id="PF01505"/>
    </source>
</evidence>
<evidence type="ECO:0000256" key="1">
    <source>
        <dbReference type="ARBA" id="ARBA00018296"/>
    </source>
</evidence>
<dbReference type="FunFam" id="2.30.30.560:FF:000001">
    <property type="entry name" value="major vault protein-like"/>
    <property type="match status" value="2"/>
</dbReference>
<protein>
    <recommendedName>
        <fullName evidence="1">Major vault protein</fullName>
    </recommendedName>
</protein>
<dbReference type="InterPro" id="IPR039059">
    <property type="entry name" value="MVP"/>
</dbReference>
<feature type="repeat" description="MVP" evidence="2">
    <location>
        <begin position="431"/>
        <end position="479"/>
    </location>
</feature>
<dbReference type="Gene3D" id="2.30.30.550">
    <property type="entry name" value="Major Vault Protein repeat"/>
    <property type="match status" value="6"/>
</dbReference>
<dbReference type="Gene3D" id="2.30.30.560">
    <property type="match status" value="3"/>
</dbReference>
<dbReference type="Gene3D" id="2.30.30.570">
    <property type="match status" value="1"/>
</dbReference>
<dbReference type="InterPro" id="IPR043023">
    <property type="entry name" value="MVP_rep_sf"/>
</dbReference>
<dbReference type="FunCoup" id="A0A1X7VEF0">
    <property type="interactions" value="381"/>
</dbReference>
<dbReference type="AlphaFoldDB" id="A0A1X7VEF0"/>